<dbReference type="EMBL" id="AAFI02000012">
    <property type="protein sequence ID" value="EAL70378.1"/>
    <property type="molecule type" value="Genomic_DNA"/>
</dbReference>
<accession>Q554T1</accession>
<dbReference type="FunCoup" id="Q554T1">
    <property type="interactions" value="877"/>
</dbReference>
<feature type="region of interest" description="Disordered" evidence="1">
    <location>
        <begin position="66"/>
        <end position="96"/>
    </location>
</feature>
<dbReference type="Proteomes" id="UP000002195">
    <property type="component" value="Unassembled WGS sequence"/>
</dbReference>
<organism evidence="2 3">
    <name type="scientific">Dictyostelium discoideum</name>
    <name type="common">Social amoeba</name>
    <dbReference type="NCBI Taxonomy" id="44689"/>
    <lineage>
        <taxon>Eukaryota</taxon>
        <taxon>Amoebozoa</taxon>
        <taxon>Evosea</taxon>
        <taxon>Eumycetozoa</taxon>
        <taxon>Dictyostelia</taxon>
        <taxon>Dictyosteliales</taxon>
        <taxon>Dictyosteliaceae</taxon>
        <taxon>Dictyostelium</taxon>
    </lineage>
</organism>
<feature type="compositionally biased region" description="Low complexity" evidence="1">
    <location>
        <begin position="25"/>
        <end position="44"/>
    </location>
</feature>
<evidence type="ECO:0000256" key="1">
    <source>
        <dbReference type="SAM" id="MobiDB-lite"/>
    </source>
</evidence>
<evidence type="ECO:0000313" key="3">
    <source>
        <dbReference type="Proteomes" id="UP000002195"/>
    </source>
</evidence>
<dbReference type="AlphaFoldDB" id="Q554T1"/>
<keyword evidence="3" id="KW-1185">Reference proteome</keyword>
<dbReference type="GlyGen" id="Q554T1">
    <property type="glycosylation" value="2 sites"/>
</dbReference>
<dbReference type="OMA" id="WEMITIP"/>
<name>Q554T1_DICDI</name>
<gene>
    <name evidence="2" type="ORF">DDB_G0274971</name>
</gene>
<proteinExistence type="predicted"/>
<dbReference type="dictyBase" id="DDB_G0274971"/>
<dbReference type="InParanoid" id="Q554T1"/>
<dbReference type="VEuPathDB" id="AmoebaDB:DDB_G0274971"/>
<comment type="caution">
    <text evidence="2">The sequence shown here is derived from an EMBL/GenBank/DDBJ whole genome shotgun (WGS) entry which is preliminary data.</text>
</comment>
<feature type="region of interest" description="Disordered" evidence="1">
    <location>
        <begin position="18"/>
        <end position="44"/>
    </location>
</feature>
<dbReference type="eggNOG" id="ENOG502RI17">
    <property type="taxonomic scope" value="Eukaryota"/>
</dbReference>
<reference evidence="2 3" key="1">
    <citation type="journal article" date="2005" name="Nature">
        <title>The genome of the social amoeba Dictyostelium discoideum.</title>
        <authorList>
            <consortium name="The Dictyostelium discoideum Sequencing Consortium"/>
            <person name="Eichinger L."/>
            <person name="Pachebat J.A."/>
            <person name="Glockner G."/>
            <person name="Rajandream M.A."/>
            <person name="Sucgang R."/>
            <person name="Berriman M."/>
            <person name="Song J."/>
            <person name="Olsen R."/>
            <person name="Szafranski K."/>
            <person name="Xu Q."/>
            <person name="Tunggal B."/>
            <person name="Kummerfeld S."/>
            <person name="Madera M."/>
            <person name="Konfortov B.A."/>
            <person name="Rivero F."/>
            <person name="Bankier A.T."/>
            <person name="Lehmann R."/>
            <person name="Hamlin N."/>
            <person name="Davies R."/>
            <person name="Gaudet P."/>
            <person name="Fey P."/>
            <person name="Pilcher K."/>
            <person name="Chen G."/>
            <person name="Saunders D."/>
            <person name="Sodergren E."/>
            <person name="Davis P."/>
            <person name="Kerhornou A."/>
            <person name="Nie X."/>
            <person name="Hall N."/>
            <person name="Anjard C."/>
            <person name="Hemphill L."/>
            <person name="Bason N."/>
            <person name="Farbrother P."/>
            <person name="Desany B."/>
            <person name="Just E."/>
            <person name="Morio T."/>
            <person name="Rost R."/>
            <person name="Churcher C."/>
            <person name="Cooper J."/>
            <person name="Haydock S."/>
            <person name="van Driessche N."/>
            <person name="Cronin A."/>
            <person name="Goodhead I."/>
            <person name="Muzny D."/>
            <person name="Mourier T."/>
            <person name="Pain A."/>
            <person name="Lu M."/>
            <person name="Harper D."/>
            <person name="Lindsay R."/>
            <person name="Hauser H."/>
            <person name="James K."/>
            <person name="Quiles M."/>
            <person name="Madan Babu M."/>
            <person name="Saito T."/>
            <person name="Buchrieser C."/>
            <person name="Wardroper A."/>
            <person name="Felder M."/>
            <person name="Thangavelu M."/>
            <person name="Johnson D."/>
            <person name="Knights A."/>
            <person name="Loulseged H."/>
            <person name="Mungall K."/>
            <person name="Oliver K."/>
            <person name="Price C."/>
            <person name="Quail M.A."/>
            <person name="Urushihara H."/>
            <person name="Hernandez J."/>
            <person name="Rabbinowitsch E."/>
            <person name="Steffen D."/>
            <person name="Sanders M."/>
            <person name="Ma J."/>
            <person name="Kohara Y."/>
            <person name="Sharp S."/>
            <person name="Simmonds M."/>
            <person name="Spiegler S."/>
            <person name="Tivey A."/>
            <person name="Sugano S."/>
            <person name="White B."/>
            <person name="Walker D."/>
            <person name="Woodward J."/>
            <person name="Winckler T."/>
            <person name="Tanaka Y."/>
            <person name="Shaulsky G."/>
            <person name="Schleicher M."/>
            <person name="Weinstock G."/>
            <person name="Rosenthal A."/>
            <person name="Cox E.C."/>
            <person name="Chisholm R.L."/>
            <person name="Gibbs R."/>
            <person name="Loomis W.F."/>
            <person name="Platzer M."/>
            <person name="Kay R.R."/>
            <person name="Williams J."/>
            <person name="Dear P.H."/>
            <person name="Noegel A.A."/>
            <person name="Barrell B."/>
            <person name="Kuspa A."/>
        </authorList>
    </citation>
    <scope>NUCLEOTIDE SEQUENCE [LARGE SCALE GENOMIC DNA]</scope>
    <source>
        <strain evidence="2 3">AX4</strain>
    </source>
</reference>
<evidence type="ECO:0000313" key="2">
    <source>
        <dbReference type="EMBL" id="EAL70378.1"/>
    </source>
</evidence>
<dbReference type="HOGENOM" id="CLU_944686_0_0_1"/>
<dbReference type="PaxDb" id="44689-DDB0217575"/>
<dbReference type="KEGG" id="ddi:DDB_G0274971"/>
<dbReference type="RefSeq" id="XP_644242.1">
    <property type="nucleotide sequence ID" value="XM_639150.1"/>
</dbReference>
<protein>
    <submittedName>
        <fullName evidence="2">Uncharacterized protein</fullName>
    </submittedName>
</protein>
<sequence length="295" mass="32953">MSISWEVLIPIAYNAAQGRPADWRPNQPTQPTQPTYQPQVQQPTYQPQVQQQVTYNQFGQPVYGQQPNYNQQAWGSSTGATPSITQHSYPSTTPTQAELDSQSAASGAAIVSGQLNFDNSYGEVKTDMRFIVTSHSNPYDCAITFMVPYDEEPKELSYLVYNNDRSRVYTSSVQVGTIRSRNIFHGKDSQDAKVKWEMITIPQSINQQFSPYTLDTKIEINLKRIPTGSMILGNIVSYPGPTAVIGRMLNISFNQLKGKNLIIQWSSQNKYFFNGGNYTSTSSLLPQGGFENAGF</sequence>
<dbReference type="GeneID" id="8619670"/>